<evidence type="ECO:0000256" key="3">
    <source>
        <dbReference type="ARBA" id="ARBA00022574"/>
    </source>
</evidence>
<dbReference type="Proteomes" id="UP001347796">
    <property type="component" value="Unassembled WGS sequence"/>
</dbReference>
<evidence type="ECO:0000256" key="16">
    <source>
        <dbReference type="SAM" id="MobiDB-lite"/>
    </source>
</evidence>
<sequence>MKVTTPEISWHEREPIYSVDFQPGNHKICRLASGGVDKTVRIWSLTAGTDGKGQLEFLCNLRRHTRAVNCCRFSPSGDLLATAGDDGVIILWKLSDTTAPVNNIFQDEDEDNKETWVTQKVLRGHIEDVYDLSWSADGKYLVSGSVDNSAIVWEVAKDSKVAIFNEHKSFVQGVAMDPLNELVATLSTDRSCRIFNLNSKNCMHNIAKMSLPNNSLAEENKDYKPKSFRIFHDDTMRSFFRRLSFTPDGQLLITPAGCIERGEKVINSTHIFSRAAFSKPAVYLPSNEKSTLAVRVCPLLFQLRKIGPKSVEGKENLKEWEKYSTLFCLPYRMVFAVATEDSVVLYDTQQANPFGYISNIHYHQLSDLTWSDDGRMLVVSSTDGFCSIITFESEELGSIYVKTNEKMNDSILTEKTADIPVTDKITSDVEAMETDSDLCLVLETSNDESDTPTHKGENCVETTRQGQNKSPSTDTEVKELNLTAPKTDDIKQNKPAQLTCGSNTSKITMSAPTMQIRTGSNKAKRVQLTTLSLYSKNK</sequence>
<keyword evidence="4" id="KW-0235">DNA replication</keyword>
<keyword evidence="8" id="KW-0143">Chaperone</keyword>
<evidence type="ECO:0000256" key="8">
    <source>
        <dbReference type="ARBA" id="ARBA00023186"/>
    </source>
</evidence>
<feature type="region of interest" description="Disordered" evidence="16">
    <location>
        <begin position="445"/>
        <end position="476"/>
    </location>
</feature>
<dbReference type="Gene3D" id="2.130.10.10">
    <property type="entry name" value="YVTN repeat-like/Quinoprotein amine dehydrogenase"/>
    <property type="match status" value="2"/>
</dbReference>
<keyword evidence="6" id="KW-0227">DNA damage</keyword>
<dbReference type="PANTHER" id="PTHR15271">
    <property type="entry name" value="CHROMATIN ASSEMBLY FACTOR 1 SUBUNIT B"/>
    <property type="match status" value="1"/>
</dbReference>
<evidence type="ECO:0000256" key="11">
    <source>
        <dbReference type="ARBA" id="ARBA00023306"/>
    </source>
</evidence>
<keyword evidence="5" id="KW-0677">Repeat</keyword>
<evidence type="ECO:0000256" key="6">
    <source>
        <dbReference type="ARBA" id="ARBA00022763"/>
    </source>
</evidence>
<keyword evidence="10" id="KW-0539">Nucleus</keyword>
<feature type="domain" description="CAF1B/HIR1 beta-propeller" evidence="17">
    <location>
        <begin position="1"/>
        <end position="396"/>
    </location>
</feature>
<evidence type="ECO:0000256" key="2">
    <source>
        <dbReference type="ARBA" id="ARBA00007306"/>
    </source>
</evidence>
<dbReference type="EMBL" id="JAZGQO010000015">
    <property type="protein sequence ID" value="KAK6168778.1"/>
    <property type="molecule type" value="Genomic_DNA"/>
</dbReference>
<organism evidence="18 19">
    <name type="scientific">Patella caerulea</name>
    <name type="common">Rayed Mediterranean limpet</name>
    <dbReference type="NCBI Taxonomy" id="87958"/>
    <lineage>
        <taxon>Eukaryota</taxon>
        <taxon>Metazoa</taxon>
        <taxon>Spiralia</taxon>
        <taxon>Lophotrochozoa</taxon>
        <taxon>Mollusca</taxon>
        <taxon>Gastropoda</taxon>
        <taxon>Patellogastropoda</taxon>
        <taxon>Patelloidea</taxon>
        <taxon>Patellidae</taxon>
        <taxon>Patella</taxon>
    </lineage>
</organism>
<dbReference type="InterPro" id="IPR001632">
    <property type="entry name" value="WD40_G-protein_beta-like"/>
</dbReference>
<keyword evidence="9" id="KW-0234">DNA repair</keyword>
<dbReference type="GO" id="GO:0006334">
    <property type="term" value="P:nucleosome assembly"/>
    <property type="evidence" value="ECO:0007669"/>
    <property type="project" value="TreeGrafter"/>
</dbReference>
<comment type="function">
    <text evidence="12">Acts as a component of the histone chaperone complex chromatin assembly factor 1 (CAF-1), which assembles histone octamers onto DNA during replication and repair. CAF-1 performs the first step of the nucleosome assembly process, bringing newly synthesized histones H3 and H4 to replicating DNA; histones H2A/H2B can bind to this chromatin precursor subsequent to DNA replication to complete the histone octamer.</text>
</comment>
<dbReference type="InterPro" id="IPR055410">
    <property type="entry name" value="Beta-prop_CAF1B_HIR1"/>
</dbReference>
<dbReference type="Pfam" id="PF24105">
    <property type="entry name" value="Beta-prop_CAF1B_HIR1"/>
    <property type="match status" value="1"/>
</dbReference>
<dbReference type="InterPro" id="IPR019775">
    <property type="entry name" value="WD40_repeat_CS"/>
</dbReference>
<evidence type="ECO:0000256" key="12">
    <source>
        <dbReference type="ARBA" id="ARBA00055488"/>
    </source>
</evidence>
<dbReference type="InterPro" id="IPR001680">
    <property type="entry name" value="WD40_rpt"/>
</dbReference>
<feature type="repeat" description="WD" evidence="15">
    <location>
        <begin position="122"/>
        <end position="163"/>
    </location>
</feature>
<dbReference type="GO" id="GO:0006335">
    <property type="term" value="P:DNA replication-dependent chromatin assembly"/>
    <property type="evidence" value="ECO:0007669"/>
    <property type="project" value="InterPro"/>
</dbReference>
<dbReference type="InterPro" id="IPR015943">
    <property type="entry name" value="WD40/YVTN_repeat-like_dom_sf"/>
</dbReference>
<name>A0AAN8G9M7_PATCE</name>
<evidence type="ECO:0000256" key="15">
    <source>
        <dbReference type="PROSITE-ProRule" id="PRU00221"/>
    </source>
</evidence>
<keyword evidence="3 15" id="KW-0853">WD repeat</keyword>
<accession>A0AAN8G9M7</accession>
<protein>
    <recommendedName>
        <fullName evidence="13">Chromatin assembly factor 1 subunit B</fullName>
    </recommendedName>
    <alternativeName>
        <fullName evidence="14">Chromatin assembly factor I p60 subunit</fullName>
    </alternativeName>
</protein>
<evidence type="ECO:0000256" key="4">
    <source>
        <dbReference type="ARBA" id="ARBA00022705"/>
    </source>
</evidence>
<keyword evidence="7" id="KW-0156">Chromatin regulator</keyword>
<dbReference type="FunFam" id="2.130.10.10:FF:000248">
    <property type="entry name" value="Chromatin assembly factor 1 subunit B"/>
    <property type="match status" value="1"/>
</dbReference>
<gene>
    <name evidence="18" type="ORF">SNE40_019960</name>
</gene>
<reference evidence="18 19" key="1">
    <citation type="submission" date="2024-01" db="EMBL/GenBank/DDBJ databases">
        <title>The genome of the rayed Mediterranean limpet Patella caerulea (Linnaeus, 1758).</title>
        <authorList>
            <person name="Anh-Thu Weber A."/>
            <person name="Halstead-Nussloch G."/>
        </authorList>
    </citation>
    <scope>NUCLEOTIDE SEQUENCE [LARGE SCALE GENOMIC DNA]</scope>
    <source>
        <strain evidence="18">AATW-2023a</strain>
        <tissue evidence="18">Whole specimen</tissue>
    </source>
</reference>
<dbReference type="AlphaFoldDB" id="A0AAN8G9M7"/>
<dbReference type="SUPFAM" id="SSF50978">
    <property type="entry name" value="WD40 repeat-like"/>
    <property type="match status" value="1"/>
</dbReference>
<dbReference type="GO" id="GO:0006260">
    <property type="term" value="P:DNA replication"/>
    <property type="evidence" value="ECO:0007669"/>
    <property type="project" value="UniProtKB-KW"/>
</dbReference>
<evidence type="ECO:0000256" key="14">
    <source>
        <dbReference type="ARBA" id="ARBA00082781"/>
    </source>
</evidence>
<evidence type="ECO:0000313" key="18">
    <source>
        <dbReference type="EMBL" id="KAK6168778.1"/>
    </source>
</evidence>
<comment type="subcellular location">
    <subcellularLocation>
        <location evidence="1">Nucleus</location>
    </subcellularLocation>
</comment>
<comment type="caution">
    <text evidence="18">The sequence shown here is derived from an EMBL/GenBank/DDBJ whole genome shotgun (WGS) entry which is preliminary data.</text>
</comment>
<evidence type="ECO:0000256" key="13">
    <source>
        <dbReference type="ARBA" id="ARBA00070759"/>
    </source>
</evidence>
<feature type="repeat" description="WD" evidence="15">
    <location>
        <begin position="61"/>
        <end position="102"/>
    </location>
</feature>
<dbReference type="GO" id="GO:0005634">
    <property type="term" value="C:nucleus"/>
    <property type="evidence" value="ECO:0007669"/>
    <property type="project" value="UniProtKB-SubCell"/>
</dbReference>
<evidence type="ECO:0000256" key="9">
    <source>
        <dbReference type="ARBA" id="ARBA00023204"/>
    </source>
</evidence>
<evidence type="ECO:0000256" key="1">
    <source>
        <dbReference type="ARBA" id="ARBA00004123"/>
    </source>
</evidence>
<dbReference type="PROSITE" id="PS00678">
    <property type="entry name" value="WD_REPEATS_1"/>
    <property type="match status" value="1"/>
</dbReference>
<feature type="repeat" description="WD" evidence="15">
    <location>
        <begin position="164"/>
        <end position="205"/>
    </location>
</feature>
<comment type="similarity">
    <text evidence="2">Belongs to the WD repeat HIR1 family.</text>
</comment>
<dbReference type="GO" id="GO:0006281">
    <property type="term" value="P:DNA repair"/>
    <property type="evidence" value="ECO:0007669"/>
    <property type="project" value="UniProtKB-KW"/>
</dbReference>
<evidence type="ECO:0000313" key="19">
    <source>
        <dbReference type="Proteomes" id="UP001347796"/>
    </source>
</evidence>
<dbReference type="SMART" id="SM00320">
    <property type="entry name" value="WD40"/>
    <property type="match status" value="5"/>
</dbReference>
<evidence type="ECO:0000259" key="17">
    <source>
        <dbReference type="Pfam" id="PF24105"/>
    </source>
</evidence>
<proteinExistence type="inferred from homology"/>
<dbReference type="PROSITE" id="PS50294">
    <property type="entry name" value="WD_REPEATS_REGION"/>
    <property type="match status" value="2"/>
</dbReference>
<dbReference type="PRINTS" id="PR00319">
    <property type="entry name" value="GPROTEINB"/>
</dbReference>
<evidence type="ECO:0000256" key="7">
    <source>
        <dbReference type="ARBA" id="ARBA00022853"/>
    </source>
</evidence>
<feature type="compositionally biased region" description="Polar residues" evidence="16">
    <location>
        <begin position="460"/>
        <end position="474"/>
    </location>
</feature>
<dbReference type="PANTHER" id="PTHR15271:SF4">
    <property type="entry name" value="CHROMATIN ASSEMBLY FACTOR 1 SUBUNIT B"/>
    <property type="match status" value="1"/>
</dbReference>
<evidence type="ECO:0000256" key="5">
    <source>
        <dbReference type="ARBA" id="ARBA00022737"/>
    </source>
</evidence>
<dbReference type="GO" id="GO:0033186">
    <property type="term" value="C:CAF-1 complex"/>
    <property type="evidence" value="ECO:0007669"/>
    <property type="project" value="TreeGrafter"/>
</dbReference>
<dbReference type="InterPro" id="IPR045145">
    <property type="entry name" value="PTHR15271"/>
</dbReference>
<dbReference type="InterPro" id="IPR036322">
    <property type="entry name" value="WD40_repeat_dom_sf"/>
</dbReference>
<evidence type="ECO:0000256" key="10">
    <source>
        <dbReference type="ARBA" id="ARBA00023242"/>
    </source>
</evidence>
<keyword evidence="11" id="KW-0131">Cell cycle</keyword>
<keyword evidence="19" id="KW-1185">Reference proteome</keyword>
<dbReference type="PROSITE" id="PS50082">
    <property type="entry name" value="WD_REPEATS_2"/>
    <property type="match status" value="3"/>
</dbReference>